<keyword evidence="2" id="KW-1185">Reference proteome</keyword>
<evidence type="ECO:0000313" key="2">
    <source>
        <dbReference type="Proteomes" id="UP000433483"/>
    </source>
</evidence>
<dbReference type="Proteomes" id="UP000433483">
    <property type="component" value="Unassembled WGS sequence"/>
</dbReference>
<sequence length="66" mass="7356">MDPEKKELNAEMDASRDRFRVGARFKGPVGTYMGSHTLKSMDAIISAISNDYCCLRCRCPNGPCIQ</sequence>
<accession>A0A6A3XPH4</accession>
<reference evidence="1 2" key="1">
    <citation type="submission" date="2018-08" db="EMBL/GenBank/DDBJ databases">
        <title>Genomic investigation of the strawberry pathogen Phytophthora fragariae indicates pathogenicity is determined by transcriptional variation in three key races.</title>
        <authorList>
            <person name="Adams T.M."/>
            <person name="Armitage A.D."/>
            <person name="Sobczyk M.K."/>
            <person name="Bates H.J."/>
            <person name="Dunwell J.M."/>
            <person name="Nellist C.F."/>
            <person name="Harrison R.J."/>
        </authorList>
    </citation>
    <scope>NUCLEOTIDE SEQUENCE [LARGE SCALE GENOMIC DNA]</scope>
    <source>
        <strain evidence="1 2">NOV-27</strain>
    </source>
</reference>
<organism evidence="1 2">
    <name type="scientific">Phytophthora fragariae</name>
    <dbReference type="NCBI Taxonomy" id="53985"/>
    <lineage>
        <taxon>Eukaryota</taxon>
        <taxon>Sar</taxon>
        <taxon>Stramenopiles</taxon>
        <taxon>Oomycota</taxon>
        <taxon>Peronosporomycetes</taxon>
        <taxon>Peronosporales</taxon>
        <taxon>Peronosporaceae</taxon>
        <taxon>Phytophthora</taxon>
    </lineage>
</organism>
<dbReference type="EMBL" id="QXGB01000891">
    <property type="protein sequence ID" value="KAE9201812.1"/>
    <property type="molecule type" value="Genomic_DNA"/>
</dbReference>
<comment type="caution">
    <text evidence="1">The sequence shown here is derived from an EMBL/GenBank/DDBJ whole genome shotgun (WGS) entry which is preliminary data.</text>
</comment>
<dbReference type="AlphaFoldDB" id="A0A6A3XPH4"/>
<protein>
    <submittedName>
        <fullName evidence="1">Uncharacterized protein</fullName>
    </submittedName>
</protein>
<name>A0A6A3XPH4_9STRA</name>
<gene>
    <name evidence="1" type="ORF">PF005_g14813</name>
</gene>
<proteinExistence type="predicted"/>
<evidence type="ECO:0000313" key="1">
    <source>
        <dbReference type="EMBL" id="KAE9201812.1"/>
    </source>
</evidence>